<sequence length="76" mass="7477">MDAFAAVEGEGAAAVVAQWHGDLRLHPDRFTAAAHPGLVDQGAPAPSPAVAVDRAQAGAGRAGFAGQESLPGHAGP</sequence>
<proteinExistence type="predicted"/>
<dbReference type="EMBL" id="JAANIU010011005">
    <property type="protein sequence ID" value="KAG1531353.1"/>
    <property type="molecule type" value="Genomic_DNA"/>
</dbReference>
<name>A0A9P6XSM1_9FUNG</name>
<evidence type="ECO:0000256" key="1">
    <source>
        <dbReference type="SAM" id="MobiDB-lite"/>
    </source>
</evidence>
<evidence type="ECO:0000313" key="3">
    <source>
        <dbReference type="Proteomes" id="UP000740926"/>
    </source>
</evidence>
<feature type="compositionally biased region" description="Low complexity" evidence="1">
    <location>
        <begin position="49"/>
        <end position="67"/>
    </location>
</feature>
<comment type="caution">
    <text evidence="2">The sequence shown here is derived from an EMBL/GenBank/DDBJ whole genome shotgun (WGS) entry which is preliminary data.</text>
</comment>
<protein>
    <submittedName>
        <fullName evidence="2">Uncharacterized protein</fullName>
    </submittedName>
</protein>
<accession>A0A9P6XSM1</accession>
<keyword evidence="3" id="KW-1185">Reference proteome</keyword>
<reference evidence="2 3" key="1">
    <citation type="journal article" date="2020" name="Microb. Genom.">
        <title>Genetic diversity of clinical and environmental Mucorales isolates obtained from an investigation of mucormycosis cases among solid organ transplant recipients.</title>
        <authorList>
            <person name="Nguyen M.H."/>
            <person name="Kaul D."/>
            <person name="Muto C."/>
            <person name="Cheng S.J."/>
            <person name="Richter R.A."/>
            <person name="Bruno V.M."/>
            <person name="Liu G."/>
            <person name="Beyhan S."/>
            <person name="Sundermann A.J."/>
            <person name="Mounaud S."/>
            <person name="Pasculle A.W."/>
            <person name="Nierman W.C."/>
            <person name="Driscoll E."/>
            <person name="Cumbie R."/>
            <person name="Clancy C.J."/>
            <person name="Dupont C.L."/>
        </authorList>
    </citation>
    <scope>NUCLEOTIDE SEQUENCE [LARGE SCALE GENOMIC DNA]</scope>
    <source>
        <strain evidence="2 3">GL24</strain>
    </source>
</reference>
<dbReference type="Proteomes" id="UP000740926">
    <property type="component" value="Unassembled WGS sequence"/>
</dbReference>
<gene>
    <name evidence="2" type="ORF">G6F50_016745</name>
</gene>
<organism evidence="2 3">
    <name type="scientific">Rhizopus delemar</name>
    <dbReference type="NCBI Taxonomy" id="936053"/>
    <lineage>
        <taxon>Eukaryota</taxon>
        <taxon>Fungi</taxon>
        <taxon>Fungi incertae sedis</taxon>
        <taxon>Mucoromycota</taxon>
        <taxon>Mucoromycotina</taxon>
        <taxon>Mucoromycetes</taxon>
        <taxon>Mucorales</taxon>
        <taxon>Mucorineae</taxon>
        <taxon>Rhizopodaceae</taxon>
        <taxon>Rhizopus</taxon>
    </lineage>
</organism>
<evidence type="ECO:0000313" key="2">
    <source>
        <dbReference type="EMBL" id="KAG1531353.1"/>
    </source>
</evidence>
<feature type="region of interest" description="Disordered" evidence="1">
    <location>
        <begin position="35"/>
        <end position="76"/>
    </location>
</feature>
<dbReference type="AlphaFoldDB" id="A0A9P6XSM1"/>